<keyword evidence="1" id="KW-0812">Transmembrane</keyword>
<organism evidence="2 3">
    <name type="scientific">Acetatifactor muris</name>
    <dbReference type="NCBI Taxonomy" id="879566"/>
    <lineage>
        <taxon>Bacteria</taxon>
        <taxon>Bacillati</taxon>
        <taxon>Bacillota</taxon>
        <taxon>Clostridia</taxon>
        <taxon>Lachnospirales</taxon>
        <taxon>Lachnospiraceae</taxon>
        <taxon>Acetatifactor</taxon>
    </lineage>
</organism>
<dbReference type="RefSeq" id="WP_103241628.1">
    <property type="nucleotide sequence ID" value="NZ_JANJZD010000028.1"/>
</dbReference>
<dbReference type="OrthoDB" id="2143989at2"/>
<feature type="transmembrane region" description="Helical" evidence="1">
    <location>
        <begin position="262"/>
        <end position="279"/>
    </location>
</feature>
<dbReference type="Proteomes" id="UP000236311">
    <property type="component" value="Unassembled WGS sequence"/>
</dbReference>
<accession>A0A2K4ZMG8</accession>
<name>A0A2K4ZMG8_9FIRM</name>
<feature type="transmembrane region" description="Helical" evidence="1">
    <location>
        <begin position="158"/>
        <end position="177"/>
    </location>
</feature>
<feature type="transmembrane region" description="Helical" evidence="1">
    <location>
        <begin position="509"/>
        <end position="529"/>
    </location>
</feature>
<keyword evidence="1" id="KW-1133">Transmembrane helix</keyword>
<protein>
    <recommendedName>
        <fullName evidence="4">Glycosyltransferase RgtA/B/C/D-like domain-containing protein</fullName>
    </recommendedName>
</protein>
<dbReference type="InterPro" id="IPR046062">
    <property type="entry name" value="DUF6020"/>
</dbReference>
<sequence length="536" mass="62446">MQCNKTGKRRKFIFAFALGGILAFFYVAGYVLERDESLDLTDKFFYLKWILGAFPATGLLHILWELTDRYEGRTGKAPLWRKIKFMLPGWLCVVILLICWLPVWLSIFPGAFAYDSFTEWQQFRDGMITSHHPVLHVLLLGGAVEGIYQLTGSYNAGIAVYTFLQMLILANVLVRTLKFMEEFHFPDIFRWFALSFYGLSPVLQLFAVSTTKDVLFSAAQLIFLMNLIRFCCKRKEFFLCKGQMISFGLSAFFSMILRNNGLYIVVIILAVMLVVCGEYRRKLALIVVGICLTYGVYVGPCYRILQVTPGGIEEMLSVPLQQMARVHKYDYDSLEQQDLELLYRIIPKEDLDSYRATVSDFVKKGFQRDNFQDCKKEFFSLWLKWGIQHPLTYVNSFLINTVDFWYPGAVIDGYRDEYGRSSYFDYRVSIPGEEISCLPGVHRYYERISSDPEMQKVPFMFLLLSPGWYLVMAMVIFFRWWRNRKYTLMIPGLVFLLTMLTVLPGPMALVRYVLIFYYAFPVLLAFFLCDEHFSGY</sequence>
<feature type="transmembrane region" description="Helical" evidence="1">
    <location>
        <begin position="12"/>
        <end position="32"/>
    </location>
</feature>
<gene>
    <name evidence="2" type="ORF">AMURIS_04385</name>
</gene>
<keyword evidence="1" id="KW-0472">Membrane</keyword>
<feature type="transmembrane region" description="Helical" evidence="1">
    <location>
        <begin position="189"/>
        <end position="208"/>
    </location>
</feature>
<feature type="transmembrane region" description="Helical" evidence="1">
    <location>
        <begin position="284"/>
        <end position="305"/>
    </location>
</feature>
<dbReference type="Pfam" id="PF19484">
    <property type="entry name" value="DUF6020"/>
    <property type="match status" value="1"/>
</dbReference>
<dbReference type="AlphaFoldDB" id="A0A2K4ZMG8"/>
<keyword evidence="3" id="KW-1185">Reference proteome</keyword>
<feature type="transmembrane region" description="Helical" evidence="1">
    <location>
        <begin position="486"/>
        <end position="503"/>
    </location>
</feature>
<feature type="transmembrane region" description="Helical" evidence="1">
    <location>
        <begin position="44"/>
        <end position="64"/>
    </location>
</feature>
<evidence type="ECO:0000256" key="1">
    <source>
        <dbReference type="SAM" id="Phobius"/>
    </source>
</evidence>
<feature type="transmembrane region" description="Helical" evidence="1">
    <location>
        <begin position="85"/>
        <end position="107"/>
    </location>
</feature>
<evidence type="ECO:0000313" key="2">
    <source>
        <dbReference type="EMBL" id="SOY31640.1"/>
    </source>
</evidence>
<reference evidence="2 3" key="1">
    <citation type="submission" date="2018-01" db="EMBL/GenBank/DDBJ databases">
        <authorList>
            <person name="Gaut B.S."/>
            <person name="Morton B.R."/>
            <person name="Clegg M.T."/>
            <person name="Duvall M.R."/>
        </authorList>
    </citation>
    <scope>NUCLEOTIDE SEQUENCE [LARGE SCALE GENOMIC DNA]</scope>
    <source>
        <strain evidence="2">GP69</strain>
    </source>
</reference>
<feature type="transmembrane region" description="Helical" evidence="1">
    <location>
        <begin position="459"/>
        <end position="479"/>
    </location>
</feature>
<evidence type="ECO:0000313" key="3">
    <source>
        <dbReference type="Proteomes" id="UP000236311"/>
    </source>
</evidence>
<evidence type="ECO:0008006" key="4">
    <source>
        <dbReference type="Google" id="ProtNLM"/>
    </source>
</evidence>
<dbReference type="EMBL" id="OFSM01000028">
    <property type="protein sequence ID" value="SOY31640.1"/>
    <property type="molecule type" value="Genomic_DNA"/>
</dbReference>
<proteinExistence type="predicted"/>